<evidence type="ECO:0000259" key="2">
    <source>
        <dbReference type="PROSITE" id="PS50245"/>
    </source>
</evidence>
<dbReference type="EMBL" id="ALIE01000018">
    <property type="protein sequence ID" value="EJS44538.1"/>
    <property type="molecule type" value="Genomic_DNA"/>
</dbReference>
<dbReference type="PROSITE" id="PS50245">
    <property type="entry name" value="CAP_GLY_2"/>
    <property type="match status" value="1"/>
</dbReference>
<organism evidence="3 4">
    <name type="scientific">Saccharomyces arboricola (strain H-6 / AS 2.3317 / CBS 10644)</name>
    <name type="common">Yeast</name>
    <dbReference type="NCBI Taxonomy" id="1160507"/>
    <lineage>
        <taxon>Eukaryota</taxon>
        <taxon>Fungi</taxon>
        <taxon>Dikarya</taxon>
        <taxon>Ascomycota</taxon>
        <taxon>Saccharomycotina</taxon>
        <taxon>Saccharomycetes</taxon>
        <taxon>Saccharomycetales</taxon>
        <taxon>Saccharomycetaceae</taxon>
        <taxon>Saccharomyces</taxon>
    </lineage>
</organism>
<dbReference type="OrthoDB" id="2130750at2759"/>
<keyword evidence="1" id="KW-0175">Coiled coil</keyword>
<dbReference type="PROSITE" id="PS00845">
    <property type="entry name" value="CAP_GLY_1"/>
    <property type="match status" value="1"/>
</dbReference>
<dbReference type="Proteomes" id="UP000006968">
    <property type="component" value="Chromosome III"/>
</dbReference>
<dbReference type="GO" id="GO:0005819">
    <property type="term" value="C:spindle"/>
    <property type="evidence" value="ECO:0007669"/>
    <property type="project" value="TreeGrafter"/>
</dbReference>
<dbReference type="Pfam" id="PF01302">
    <property type="entry name" value="CAP_GLY"/>
    <property type="match status" value="1"/>
</dbReference>
<keyword evidence="4" id="KW-1185">Reference proteome</keyword>
<dbReference type="SMART" id="SM01052">
    <property type="entry name" value="CAP_GLY"/>
    <property type="match status" value="1"/>
</dbReference>
<dbReference type="PANTHER" id="PTHR18916">
    <property type="entry name" value="DYNACTIN 1-RELATED MICROTUBULE-BINDING"/>
    <property type="match status" value="1"/>
</dbReference>
<dbReference type="GO" id="GO:0005816">
    <property type="term" value="C:spindle pole body"/>
    <property type="evidence" value="ECO:0007669"/>
    <property type="project" value="TreeGrafter"/>
</dbReference>
<dbReference type="Gene3D" id="2.30.30.190">
    <property type="entry name" value="CAP Gly-rich-like domain"/>
    <property type="match status" value="1"/>
</dbReference>
<evidence type="ECO:0000313" key="3">
    <source>
        <dbReference type="EMBL" id="EJS44538.1"/>
    </source>
</evidence>
<dbReference type="InterPro" id="IPR036859">
    <property type="entry name" value="CAP-Gly_dom_sf"/>
</dbReference>
<dbReference type="AlphaFoldDB" id="J8Q4B3"/>
<protein>
    <submittedName>
        <fullName evidence="3">Bik1p</fullName>
    </submittedName>
</protein>
<sequence>MDRYQKKIGCFIQIPNLGRGQLKYVGPVDTKAGMFAGVDLLANIGKNDGSFLGRKYFNTEYPQSGLFIQLQKVASLIERASISQTSRRTTMEPLSIPKNRSITRLTNQFSPMDDPKSPTPMRSFRITSRNSGNHQTLNQEALDHHQQEPAYDNGDDRMEVDSILSSERKANHNTSNDWNAANNHVNDHTSNEATIELREAQLAIEKLQRKQLHYKRLLDDQRMVLEEVQPTFDRYEATIQEREREIDHLKQQLELERRQQAKQKQFFDTENEQLLAVVSQLHEEIKENEQRNLAHNQPTGPSEDVELLNKQLEQLRDIQDQFELHKTKWAKEREQLKMHNDSLSKEYQNLSKELFSAPPNDSSSAEVAALTKKLEHANQRIIELEQLVQPSPSVESLPIFDPPAPVDSTAGRQQWCEHCDAMGHITAECPHHNPDNQQFF</sequence>
<reference evidence="3 4" key="1">
    <citation type="journal article" date="2013" name="BMC Genomics">
        <title>High quality de novo sequencing and assembly of the Saccharomyces arboricolus genome.</title>
        <authorList>
            <person name="Liti G."/>
            <person name="Nguyen Ba A.N."/>
            <person name="Blythe M."/>
            <person name="Mueller C.A."/>
            <person name="Bergstroem A."/>
            <person name="Cubillos F.A."/>
            <person name="Dafhnis-Calas F."/>
            <person name="Khoshraftar S."/>
            <person name="Malla S."/>
            <person name="Mehta N."/>
            <person name="Siow C.C."/>
            <person name="Warringer J."/>
            <person name="Moses A.M."/>
            <person name="Louis E.J."/>
            <person name="Nieduszynski C.A."/>
        </authorList>
    </citation>
    <scope>NUCLEOTIDE SEQUENCE [LARGE SCALE GENOMIC DNA]</scope>
    <source>
        <strain evidence="4">H-6 / AS 2.3317 / CBS 10644</strain>
    </source>
</reference>
<evidence type="ECO:0000313" key="4">
    <source>
        <dbReference type="Proteomes" id="UP000006968"/>
    </source>
</evidence>
<evidence type="ECO:0000256" key="1">
    <source>
        <dbReference type="SAM" id="Coils"/>
    </source>
</evidence>
<dbReference type="GO" id="GO:0005875">
    <property type="term" value="C:microtubule associated complex"/>
    <property type="evidence" value="ECO:0007669"/>
    <property type="project" value="TreeGrafter"/>
</dbReference>
<proteinExistence type="predicted"/>
<gene>
    <name evidence="3" type="ORF">SU7_0342</name>
</gene>
<name>J8Q4B3_SACAR</name>
<dbReference type="GO" id="GO:0000743">
    <property type="term" value="P:nuclear migration involved in conjugation with cellular fusion"/>
    <property type="evidence" value="ECO:0007669"/>
    <property type="project" value="TreeGrafter"/>
</dbReference>
<dbReference type="GO" id="GO:0051286">
    <property type="term" value="C:cell tip"/>
    <property type="evidence" value="ECO:0007669"/>
    <property type="project" value="TreeGrafter"/>
</dbReference>
<dbReference type="HOGENOM" id="CLU_031641_0_0_1"/>
<accession>J8Q4B3</accession>
<dbReference type="InterPro" id="IPR000938">
    <property type="entry name" value="CAP-Gly_domain"/>
</dbReference>
<dbReference type="PANTHER" id="PTHR18916:SF94">
    <property type="entry name" value="NUCLEAR FUSION PROTEIN BIK1"/>
    <property type="match status" value="1"/>
</dbReference>
<dbReference type="SUPFAM" id="SSF74924">
    <property type="entry name" value="Cap-Gly domain"/>
    <property type="match status" value="1"/>
</dbReference>
<comment type="caution">
    <text evidence="3">The sequence shown here is derived from an EMBL/GenBank/DDBJ whole genome shotgun (WGS) entry which is preliminary data.</text>
</comment>
<feature type="domain" description="CAP-Gly" evidence="2">
    <location>
        <begin position="26"/>
        <end position="69"/>
    </location>
</feature>
<feature type="coiled-coil region" evidence="1">
    <location>
        <begin position="190"/>
        <end position="387"/>
    </location>
</feature>
<dbReference type="GO" id="GO:0000132">
    <property type="term" value="P:establishment of mitotic spindle orientation"/>
    <property type="evidence" value="ECO:0007669"/>
    <property type="project" value="TreeGrafter"/>
</dbReference>